<dbReference type="GO" id="GO:0015036">
    <property type="term" value="F:disulfide oxidoreductase activity"/>
    <property type="evidence" value="ECO:0007669"/>
    <property type="project" value="UniProtKB-ARBA"/>
</dbReference>
<evidence type="ECO:0000259" key="5">
    <source>
        <dbReference type="PROSITE" id="PS51352"/>
    </source>
</evidence>
<dbReference type="GO" id="GO:0016853">
    <property type="term" value="F:isomerase activity"/>
    <property type="evidence" value="ECO:0007669"/>
    <property type="project" value="UniProtKB-KW"/>
</dbReference>
<dbReference type="SUPFAM" id="SSF52833">
    <property type="entry name" value="Thioredoxin-like"/>
    <property type="match status" value="1"/>
</dbReference>
<comment type="subcellular location">
    <subcellularLocation>
        <location evidence="1">Cell envelope</location>
    </subcellularLocation>
</comment>
<keyword evidence="3" id="KW-1015">Disulfide bond</keyword>
<gene>
    <name evidence="6" type="ORF">HNQ58_002482</name>
</gene>
<dbReference type="EMBL" id="JACHHX010000022">
    <property type="protein sequence ID" value="MBB5016567.1"/>
    <property type="molecule type" value="Genomic_DNA"/>
</dbReference>
<proteinExistence type="predicted"/>
<keyword evidence="6" id="KW-0413">Isomerase</keyword>
<evidence type="ECO:0000256" key="2">
    <source>
        <dbReference type="ARBA" id="ARBA00022748"/>
    </source>
</evidence>
<organism evidence="6 7">
    <name type="scientific">Rehaibacterium terrae</name>
    <dbReference type="NCBI Taxonomy" id="1341696"/>
    <lineage>
        <taxon>Bacteria</taxon>
        <taxon>Pseudomonadati</taxon>
        <taxon>Pseudomonadota</taxon>
        <taxon>Gammaproteobacteria</taxon>
        <taxon>Lysobacterales</taxon>
        <taxon>Lysobacteraceae</taxon>
        <taxon>Rehaibacterium</taxon>
    </lineage>
</organism>
<dbReference type="GO" id="GO:0030313">
    <property type="term" value="C:cell envelope"/>
    <property type="evidence" value="ECO:0007669"/>
    <property type="project" value="UniProtKB-SubCell"/>
</dbReference>
<evidence type="ECO:0000313" key="7">
    <source>
        <dbReference type="Proteomes" id="UP000519004"/>
    </source>
</evidence>
<dbReference type="InterPro" id="IPR017937">
    <property type="entry name" value="Thioredoxin_CS"/>
</dbReference>
<dbReference type="RefSeq" id="WP_246417333.1">
    <property type="nucleotide sequence ID" value="NZ_JACHHX010000022.1"/>
</dbReference>
<dbReference type="PROSITE" id="PS51352">
    <property type="entry name" value="THIOREDOXIN_2"/>
    <property type="match status" value="1"/>
</dbReference>
<dbReference type="GO" id="GO:0017004">
    <property type="term" value="P:cytochrome complex assembly"/>
    <property type="evidence" value="ECO:0007669"/>
    <property type="project" value="UniProtKB-KW"/>
</dbReference>
<comment type="caution">
    <text evidence="6">The sequence shown here is derived from an EMBL/GenBank/DDBJ whole genome shotgun (WGS) entry which is preliminary data.</text>
</comment>
<dbReference type="AlphaFoldDB" id="A0A7W7Y1V5"/>
<name>A0A7W7Y1V5_9GAMM</name>
<dbReference type="Gene3D" id="3.40.30.10">
    <property type="entry name" value="Glutaredoxin"/>
    <property type="match status" value="1"/>
</dbReference>
<evidence type="ECO:0000313" key="6">
    <source>
        <dbReference type="EMBL" id="MBB5016567.1"/>
    </source>
</evidence>
<dbReference type="InterPro" id="IPR036249">
    <property type="entry name" value="Thioredoxin-like_sf"/>
</dbReference>
<keyword evidence="2" id="KW-0201">Cytochrome c-type biogenesis</keyword>
<dbReference type="InterPro" id="IPR000866">
    <property type="entry name" value="AhpC/TSA"/>
</dbReference>
<dbReference type="Proteomes" id="UP000519004">
    <property type="component" value="Unassembled WGS sequence"/>
</dbReference>
<dbReference type="InterPro" id="IPR050553">
    <property type="entry name" value="Thioredoxin_ResA/DsbE_sf"/>
</dbReference>
<accession>A0A7W7Y1V5</accession>
<dbReference type="Pfam" id="PF00578">
    <property type="entry name" value="AhpC-TSA"/>
    <property type="match status" value="1"/>
</dbReference>
<dbReference type="CDD" id="cd02966">
    <property type="entry name" value="TlpA_like_family"/>
    <property type="match status" value="1"/>
</dbReference>
<dbReference type="PANTHER" id="PTHR42852">
    <property type="entry name" value="THIOL:DISULFIDE INTERCHANGE PROTEIN DSBE"/>
    <property type="match status" value="1"/>
</dbReference>
<dbReference type="PROSITE" id="PS00194">
    <property type="entry name" value="THIOREDOXIN_1"/>
    <property type="match status" value="1"/>
</dbReference>
<dbReference type="PANTHER" id="PTHR42852:SF6">
    <property type="entry name" value="THIOL:DISULFIDE INTERCHANGE PROTEIN DSBE"/>
    <property type="match status" value="1"/>
</dbReference>
<dbReference type="GO" id="GO:0016209">
    <property type="term" value="F:antioxidant activity"/>
    <property type="evidence" value="ECO:0007669"/>
    <property type="project" value="InterPro"/>
</dbReference>
<evidence type="ECO:0000256" key="3">
    <source>
        <dbReference type="ARBA" id="ARBA00023157"/>
    </source>
</evidence>
<reference evidence="6 7" key="1">
    <citation type="submission" date="2020-08" db="EMBL/GenBank/DDBJ databases">
        <title>Genomic Encyclopedia of Type Strains, Phase IV (KMG-IV): sequencing the most valuable type-strain genomes for metagenomic binning, comparative biology and taxonomic classification.</title>
        <authorList>
            <person name="Goeker M."/>
        </authorList>
    </citation>
    <scope>NUCLEOTIDE SEQUENCE [LARGE SCALE GENOMIC DNA]</scope>
    <source>
        <strain evidence="6 7">DSM 25897</strain>
    </source>
</reference>
<protein>
    <submittedName>
        <fullName evidence="6">Thiol-disulfide isomerase/thioredoxin</fullName>
    </submittedName>
</protein>
<keyword evidence="7" id="KW-1185">Reference proteome</keyword>
<dbReference type="InterPro" id="IPR013766">
    <property type="entry name" value="Thioredoxin_domain"/>
</dbReference>
<keyword evidence="4" id="KW-0676">Redox-active center</keyword>
<sequence length="168" mass="17739">MLLLLGGCADRAADDATAAPVAEAAVAGTEAGAGPALAIDTLDHGRFDLAGHRGQWVVVNFWATWCAPCLKEIPDLSAFHDSREDVTVIGLAYEEIEPDDMRAFLRKVPASYPIAIVDVYDPPAAFDTPRGLPMTYLIAPDGTVARQFLGPVTSAELAEAIAAHPVRG</sequence>
<feature type="domain" description="Thioredoxin" evidence="5">
    <location>
        <begin position="28"/>
        <end position="166"/>
    </location>
</feature>
<evidence type="ECO:0000256" key="1">
    <source>
        <dbReference type="ARBA" id="ARBA00004196"/>
    </source>
</evidence>
<evidence type="ECO:0000256" key="4">
    <source>
        <dbReference type="ARBA" id="ARBA00023284"/>
    </source>
</evidence>